<dbReference type="EMBL" id="JANPWB010000009">
    <property type="protein sequence ID" value="KAJ1151653.1"/>
    <property type="molecule type" value="Genomic_DNA"/>
</dbReference>
<comment type="caution">
    <text evidence="2">The sequence shown here is derived from an EMBL/GenBank/DDBJ whole genome shotgun (WGS) entry which is preliminary data.</text>
</comment>
<evidence type="ECO:0000256" key="1">
    <source>
        <dbReference type="SAM" id="MobiDB-lite"/>
    </source>
</evidence>
<proteinExistence type="predicted"/>
<evidence type="ECO:0000313" key="3">
    <source>
        <dbReference type="Proteomes" id="UP001066276"/>
    </source>
</evidence>
<evidence type="ECO:0000313" key="2">
    <source>
        <dbReference type="EMBL" id="KAJ1151653.1"/>
    </source>
</evidence>
<dbReference type="Proteomes" id="UP001066276">
    <property type="component" value="Chromosome 5"/>
</dbReference>
<feature type="compositionally biased region" description="Basic and acidic residues" evidence="1">
    <location>
        <begin position="33"/>
        <end position="56"/>
    </location>
</feature>
<keyword evidence="3" id="KW-1185">Reference proteome</keyword>
<feature type="region of interest" description="Disordered" evidence="1">
    <location>
        <begin position="1"/>
        <end position="126"/>
    </location>
</feature>
<accession>A0AAV7RLC3</accession>
<name>A0AAV7RLC3_PLEWA</name>
<gene>
    <name evidence="2" type="ORF">NDU88_004433</name>
</gene>
<sequence length="126" mass="14188">MAIQSDPPYPEGVFTNETSNPEVHRIAAYPEVHPGDDRQREPSRAVTRLKKDDWSTVKECNVNPGTRIREDAKEDNESDDSSGPLCKDGPADCNDDWTMHQWRRRRPEQAPATLRESVAPSGSCNL</sequence>
<reference evidence="2" key="1">
    <citation type="journal article" date="2022" name="bioRxiv">
        <title>Sequencing and chromosome-scale assembly of the giantPleurodeles waltlgenome.</title>
        <authorList>
            <person name="Brown T."/>
            <person name="Elewa A."/>
            <person name="Iarovenko S."/>
            <person name="Subramanian E."/>
            <person name="Araus A.J."/>
            <person name="Petzold A."/>
            <person name="Susuki M."/>
            <person name="Suzuki K.-i.T."/>
            <person name="Hayashi T."/>
            <person name="Toyoda A."/>
            <person name="Oliveira C."/>
            <person name="Osipova E."/>
            <person name="Leigh N.D."/>
            <person name="Simon A."/>
            <person name="Yun M.H."/>
        </authorList>
    </citation>
    <scope>NUCLEOTIDE SEQUENCE</scope>
    <source>
        <strain evidence="2">20211129_DDA</strain>
        <tissue evidence="2">Liver</tissue>
    </source>
</reference>
<dbReference type="AlphaFoldDB" id="A0AAV7RLC3"/>
<protein>
    <submittedName>
        <fullName evidence="2">Uncharacterized protein</fullName>
    </submittedName>
</protein>
<organism evidence="2 3">
    <name type="scientific">Pleurodeles waltl</name>
    <name type="common">Iberian ribbed newt</name>
    <dbReference type="NCBI Taxonomy" id="8319"/>
    <lineage>
        <taxon>Eukaryota</taxon>
        <taxon>Metazoa</taxon>
        <taxon>Chordata</taxon>
        <taxon>Craniata</taxon>
        <taxon>Vertebrata</taxon>
        <taxon>Euteleostomi</taxon>
        <taxon>Amphibia</taxon>
        <taxon>Batrachia</taxon>
        <taxon>Caudata</taxon>
        <taxon>Salamandroidea</taxon>
        <taxon>Salamandridae</taxon>
        <taxon>Pleurodelinae</taxon>
        <taxon>Pleurodeles</taxon>
    </lineage>
</organism>